<keyword evidence="1" id="KW-1133">Transmembrane helix</keyword>
<organism evidence="2 3">
    <name type="scientific">Candidatus Sungbacteria bacterium RIFCSPHIGHO2_01_FULL_50_25</name>
    <dbReference type="NCBI Taxonomy" id="1802265"/>
    <lineage>
        <taxon>Bacteria</taxon>
        <taxon>Candidatus Sungiibacteriota</taxon>
    </lineage>
</organism>
<sequence>MQTDQRDAISVGRKLREERGRAQLTLEKVSALLHVPVATLEALEADTYDHFPAKVYAAGVLKKYAALLSCEDIEGMLNEFSTEWDVRYFHVKRELTPLPENRGAQPFVTPRRFWVILASIILLGLFIYIGFRVAVFVRRPPFTIEYPSERSLRFSGRLLEVKGSVERESSLTVNGREITIDSEGNFSDAIELRPNRNTLEFVATNRFGKVARDVRYVLVE</sequence>
<dbReference type="InterPro" id="IPR013783">
    <property type="entry name" value="Ig-like_fold"/>
</dbReference>
<dbReference type="InterPro" id="IPR050400">
    <property type="entry name" value="Bact_Cytoskel_RodZ"/>
</dbReference>
<dbReference type="InterPro" id="IPR010982">
    <property type="entry name" value="Lambda_DNA-bd_dom_sf"/>
</dbReference>
<gene>
    <name evidence="2" type="ORF">A2847_00515</name>
</gene>
<dbReference type="PANTHER" id="PTHR34475">
    <property type="match status" value="1"/>
</dbReference>
<proteinExistence type="predicted"/>
<evidence type="ECO:0000313" key="2">
    <source>
        <dbReference type="EMBL" id="OGZ95491.1"/>
    </source>
</evidence>
<protein>
    <recommendedName>
        <fullName evidence="4">HTH cro/C1-type domain-containing protein</fullName>
    </recommendedName>
</protein>
<dbReference type="GO" id="GO:0003677">
    <property type="term" value="F:DNA binding"/>
    <property type="evidence" value="ECO:0007669"/>
    <property type="project" value="InterPro"/>
</dbReference>
<dbReference type="Gene3D" id="2.60.40.10">
    <property type="entry name" value="Immunoglobulins"/>
    <property type="match status" value="1"/>
</dbReference>
<feature type="transmembrane region" description="Helical" evidence="1">
    <location>
        <begin position="113"/>
        <end position="131"/>
    </location>
</feature>
<name>A0A1G2KAD6_9BACT</name>
<reference evidence="2 3" key="1">
    <citation type="journal article" date="2016" name="Nat. Commun.">
        <title>Thousands of microbial genomes shed light on interconnected biogeochemical processes in an aquifer system.</title>
        <authorList>
            <person name="Anantharaman K."/>
            <person name="Brown C.T."/>
            <person name="Hug L.A."/>
            <person name="Sharon I."/>
            <person name="Castelle C.J."/>
            <person name="Probst A.J."/>
            <person name="Thomas B.C."/>
            <person name="Singh A."/>
            <person name="Wilkins M.J."/>
            <person name="Karaoz U."/>
            <person name="Brodie E.L."/>
            <person name="Williams K.H."/>
            <person name="Hubbard S.S."/>
            <person name="Banfield J.F."/>
        </authorList>
    </citation>
    <scope>NUCLEOTIDE SEQUENCE [LARGE SCALE GENOMIC DNA]</scope>
</reference>
<dbReference type="Proteomes" id="UP000178574">
    <property type="component" value="Unassembled WGS sequence"/>
</dbReference>
<dbReference type="AlphaFoldDB" id="A0A1G2KAD6"/>
<keyword evidence="1" id="KW-0812">Transmembrane</keyword>
<evidence type="ECO:0000256" key="1">
    <source>
        <dbReference type="SAM" id="Phobius"/>
    </source>
</evidence>
<dbReference type="Pfam" id="PF13413">
    <property type="entry name" value="HTH_25"/>
    <property type="match status" value="1"/>
</dbReference>
<evidence type="ECO:0008006" key="4">
    <source>
        <dbReference type="Google" id="ProtNLM"/>
    </source>
</evidence>
<dbReference type="Gene3D" id="1.10.260.40">
    <property type="entry name" value="lambda repressor-like DNA-binding domains"/>
    <property type="match status" value="1"/>
</dbReference>
<dbReference type="EMBL" id="MHQD01000032">
    <property type="protein sequence ID" value="OGZ95491.1"/>
    <property type="molecule type" value="Genomic_DNA"/>
</dbReference>
<dbReference type="PANTHER" id="PTHR34475:SF1">
    <property type="entry name" value="CYTOSKELETON PROTEIN RODZ"/>
    <property type="match status" value="1"/>
</dbReference>
<comment type="caution">
    <text evidence="2">The sequence shown here is derived from an EMBL/GenBank/DDBJ whole genome shotgun (WGS) entry which is preliminary data.</text>
</comment>
<accession>A0A1G2KAD6</accession>
<evidence type="ECO:0000313" key="3">
    <source>
        <dbReference type="Proteomes" id="UP000178574"/>
    </source>
</evidence>
<keyword evidence="1" id="KW-0472">Membrane</keyword>